<dbReference type="RefSeq" id="XP_013354005.1">
    <property type="nucleotide sequence ID" value="XM_013498551.1"/>
</dbReference>
<sequence length="452" mass="48887">MPEVASTSRGHRGEHSLQTIRTPGDLFGASSSEQQHQAVGSTQRRRRIFPQGDSDGWEPSPKKSGWLAHGSSVVAGAEGPRSAVHQLPEAVQQTPGSLYAHSPYLWHPSVPATFAPQPGLATPALVLQGAQQAQHIGQLMGQRVTLQPPTIPPVASSALPTGSSIVSVLSIEDSTQASASQRVSVPATQSGSLALAYAAQSGSLASTSASQSDSLASAGPLSQRDNEASTRRSALMEVVAPGPSAESKSRHPFVRMPTLMPWVRVADVQEEIPDSWTATEAMVYLLRTVRNLCLKPALDLRDTNELVGAAINLARRALISMTTPLVDVKASTAADTLGRRFLVFKAFHTVLKLVGDEKPRLRELWHTLVASIPTAYSNRFTGAYSNKHMFQVELSYQLSAALELYKSGSSPSDDEIIALHRKLFCMKFSPRAFLRDAWDPWRQDDTEYRDGP</sequence>
<dbReference type="GeneID" id="25381232"/>
<gene>
    <name evidence="2" type="ORF">EMH_0066820</name>
</gene>
<evidence type="ECO:0000313" key="2">
    <source>
        <dbReference type="EMBL" id="CDJ31440.1"/>
    </source>
</evidence>
<dbReference type="AlphaFoldDB" id="U6K139"/>
<name>U6K139_9EIME</name>
<proteinExistence type="predicted"/>
<feature type="region of interest" description="Disordered" evidence="1">
    <location>
        <begin position="1"/>
        <end position="67"/>
    </location>
</feature>
<dbReference type="OrthoDB" id="346600at2759"/>
<keyword evidence="3" id="KW-1185">Reference proteome</keyword>
<feature type="region of interest" description="Disordered" evidence="1">
    <location>
        <begin position="210"/>
        <end position="232"/>
    </location>
</feature>
<protein>
    <submittedName>
        <fullName evidence="2">Uncharacterized protein</fullName>
    </submittedName>
</protein>
<organism evidence="2 3">
    <name type="scientific">Eimeria mitis</name>
    <dbReference type="NCBI Taxonomy" id="44415"/>
    <lineage>
        <taxon>Eukaryota</taxon>
        <taxon>Sar</taxon>
        <taxon>Alveolata</taxon>
        <taxon>Apicomplexa</taxon>
        <taxon>Conoidasida</taxon>
        <taxon>Coccidia</taxon>
        <taxon>Eucoccidiorida</taxon>
        <taxon>Eimeriorina</taxon>
        <taxon>Eimeriidae</taxon>
        <taxon>Eimeria</taxon>
    </lineage>
</organism>
<reference evidence="2" key="1">
    <citation type="submission" date="2013-10" db="EMBL/GenBank/DDBJ databases">
        <title>Genomic analysis of the causative agents of coccidiosis in chickens.</title>
        <authorList>
            <person name="Reid A.J."/>
            <person name="Blake D."/>
            <person name="Billington K."/>
            <person name="Browne H."/>
            <person name="Dunn M."/>
            <person name="Hung S."/>
            <person name="Kawahara F."/>
            <person name="Miranda-Saavedra D."/>
            <person name="Mourier T."/>
            <person name="Nagra H."/>
            <person name="Otto T.D."/>
            <person name="Rawlings N."/>
            <person name="Sanchez A."/>
            <person name="Sanders M."/>
            <person name="Subramaniam C."/>
            <person name="Tay Y."/>
            <person name="Dear P."/>
            <person name="Doerig C."/>
            <person name="Gruber A."/>
            <person name="Parkinson J."/>
            <person name="Shirley M."/>
            <person name="Wan K.L."/>
            <person name="Berriman M."/>
            <person name="Tomley F."/>
            <person name="Pain A."/>
        </authorList>
    </citation>
    <scope>NUCLEOTIDE SEQUENCE [LARGE SCALE GENOMIC DNA]</scope>
    <source>
        <strain evidence="2">Houghton</strain>
    </source>
</reference>
<evidence type="ECO:0000313" key="3">
    <source>
        <dbReference type="Proteomes" id="UP000030744"/>
    </source>
</evidence>
<evidence type="ECO:0000256" key="1">
    <source>
        <dbReference type="SAM" id="MobiDB-lite"/>
    </source>
</evidence>
<dbReference type="EMBL" id="HG683281">
    <property type="protein sequence ID" value="CDJ31440.1"/>
    <property type="molecule type" value="Genomic_DNA"/>
</dbReference>
<feature type="compositionally biased region" description="Low complexity" evidence="1">
    <location>
        <begin position="210"/>
        <end position="219"/>
    </location>
</feature>
<dbReference type="VEuPathDB" id="ToxoDB:EMH_0066820"/>
<accession>U6K139</accession>
<reference evidence="2" key="2">
    <citation type="submission" date="2013-10" db="EMBL/GenBank/DDBJ databases">
        <authorList>
            <person name="Aslett M."/>
        </authorList>
    </citation>
    <scope>NUCLEOTIDE SEQUENCE [LARGE SCALE GENOMIC DNA]</scope>
    <source>
        <strain evidence="2">Houghton</strain>
    </source>
</reference>
<feature type="compositionally biased region" description="Polar residues" evidence="1">
    <location>
        <begin position="29"/>
        <end position="42"/>
    </location>
</feature>
<dbReference type="Proteomes" id="UP000030744">
    <property type="component" value="Unassembled WGS sequence"/>
</dbReference>